<feature type="non-terminal residue" evidence="2">
    <location>
        <position position="1"/>
    </location>
</feature>
<sequence length="42" mass="4738">EKGVSPPPPVVPTPLIIYEPNITICIVFYFCNLAIKFFTEEP</sequence>
<protein>
    <submittedName>
        <fullName evidence="2">Uncharacterized protein</fullName>
    </submittedName>
</protein>
<accession>A0A0K2VKX7</accession>
<dbReference type="AlphaFoldDB" id="A0A0K2VKX7"/>
<keyword evidence="1" id="KW-0812">Transmembrane</keyword>
<keyword evidence="1" id="KW-1133">Transmembrane helix</keyword>
<feature type="transmembrane region" description="Helical" evidence="1">
    <location>
        <begin position="15"/>
        <end position="35"/>
    </location>
</feature>
<evidence type="ECO:0000313" key="2">
    <source>
        <dbReference type="EMBL" id="CDW50970.1"/>
    </source>
</evidence>
<evidence type="ECO:0000256" key="1">
    <source>
        <dbReference type="SAM" id="Phobius"/>
    </source>
</evidence>
<keyword evidence="1" id="KW-0472">Membrane</keyword>
<reference evidence="2" key="1">
    <citation type="submission" date="2014-05" db="EMBL/GenBank/DDBJ databases">
        <authorList>
            <person name="Chronopoulou M."/>
        </authorList>
    </citation>
    <scope>NUCLEOTIDE SEQUENCE</scope>
    <source>
        <tissue evidence="2">Whole organism</tissue>
    </source>
</reference>
<dbReference type="EMBL" id="HACA01033609">
    <property type="protein sequence ID" value="CDW50970.1"/>
    <property type="molecule type" value="Transcribed_RNA"/>
</dbReference>
<proteinExistence type="predicted"/>
<organism evidence="2">
    <name type="scientific">Lepeophtheirus salmonis</name>
    <name type="common">Salmon louse</name>
    <name type="synonym">Caligus salmonis</name>
    <dbReference type="NCBI Taxonomy" id="72036"/>
    <lineage>
        <taxon>Eukaryota</taxon>
        <taxon>Metazoa</taxon>
        <taxon>Ecdysozoa</taxon>
        <taxon>Arthropoda</taxon>
        <taxon>Crustacea</taxon>
        <taxon>Multicrustacea</taxon>
        <taxon>Hexanauplia</taxon>
        <taxon>Copepoda</taxon>
        <taxon>Siphonostomatoida</taxon>
        <taxon>Caligidae</taxon>
        <taxon>Lepeophtheirus</taxon>
    </lineage>
</organism>
<name>A0A0K2VKX7_LEPSM</name>